<dbReference type="InterPro" id="IPR005077">
    <property type="entry name" value="Peptidase_C11"/>
</dbReference>
<evidence type="ECO:0000313" key="1">
    <source>
        <dbReference type="EMBL" id="SBW00215.1"/>
    </source>
</evidence>
<dbReference type="Gene3D" id="3.40.50.11970">
    <property type="match status" value="1"/>
</dbReference>
<organism evidence="1">
    <name type="scientific">uncultured Desulfovibrio sp</name>
    <dbReference type="NCBI Taxonomy" id="167968"/>
    <lineage>
        <taxon>Bacteria</taxon>
        <taxon>Pseudomonadati</taxon>
        <taxon>Thermodesulfobacteriota</taxon>
        <taxon>Desulfovibrionia</taxon>
        <taxon>Desulfovibrionales</taxon>
        <taxon>Desulfovibrionaceae</taxon>
        <taxon>Desulfovibrio</taxon>
        <taxon>environmental samples</taxon>
    </lineage>
</organism>
<dbReference type="PANTHER" id="PTHR37835">
    <property type="entry name" value="ALPHA-CLOSTRIPAIN"/>
    <property type="match status" value="1"/>
</dbReference>
<reference evidence="1" key="1">
    <citation type="submission" date="2016-04" db="EMBL/GenBank/DDBJ databases">
        <authorList>
            <person name="Evans L.H."/>
            <person name="Alamgir A."/>
            <person name="Owens N."/>
            <person name="Weber N.D."/>
            <person name="Virtaneva K."/>
            <person name="Barbian K."/>
            <person name="Babar A."/>
            <person name="Rosenke K."/>
        </authorList>
    </citation>
    <scope>NUCLEOTIDE SEQUENCE</scope>
    <source>
        <strain evidence="1">92-2</strain>
    </source>
</reference>
<accession>A0A212JLN3</accession>
<name>A0A212JLN3_9BACT</name>
<sequence>MLLLFACPYGARAEETWAVYWYLCGSNLESEDGAASADLAELLKARLPDNVKVVIQTGGASKWHRPGISPKNIGRYLYHKGKLEPVAKLPQASMGDEKTLTSFLAFCKENYSADHQVFIFWDHGGGSIGGVANDENYAFDALSLKEINNSFKQVYTASVARPPFEIIGFDACLMATLDTASAVSGFARYMVASQEVEPANGWQYTEWMNALGANTSISAEALGKAICNTYLDGCKEAETAGNATLSLVDLARIPFVNLAYNALGLEAVSLAMDDDSFYAAYGRQAKASENYVNSRSEGYTNMVDLGSLVRRLKTALPEFAPYFLDALGEAVVYTVHGPYRSPSGLSCYYPFDGGKAGFSSMMRAGNITTFLILSGLQLGFLDTDSAVKHLERISADISAALEREENIPEGTPAPVAPLPLPAPQAQGSAQSLWAPLQSGLSAILGGQSVDGQSPGSVAALLGQAASAVVASVVPLGPLDITALEDFEVTVGDGGEALLNLGPERVKFLDSVQFYLAYYSIEDNLIMLLGKDADMEADWAEGVFKDNFQGKWAALDDHLVFLEITHQDDGVNHYVVPIKLNGVRCNLIVVYDFGEKEYKILGARRVQEGEMTDKALIRLKAGDKVTTILLAMHMDDEDGEFQEVEVDTFTLGKKVVFSDTDMGDGQFMFMFEMTDVQNNAATSQIVTIEVKDGMAVYSN</sequence>
<gene>
    <name evidence="1" type="ORF">KM92DES2_11328</name>
</gene>
<dbReference type="PANTHER" id="PTHR37835:SF1">
    <property type="entry name" value="ALPHA-CLOSTRIPAIN"/>
    <property type="match status" value="1"/>
</dbReference>
<dbReference type="Pfam" id="PF03415">
    <property type="entry name" value="Peptidase_C11"/>
    <property type="match status" value="1"/>
</dbReference>
<dbReference type="EMBL" id="FLUP01000001">
    <property type="protein sequence ID" value="SBW00215.1"/>
    <property type="molecule type" value="Genomic_DNA"/>
</dbReference>
<dbReference type="AlphaFoldDB" id="A0A212JLN3"/>
<proteinExistence type="predicted"/>
<protein>
    <submittedName>
        <fullName evidence="1">Putative peptidase C11 family protein</fullName>
    </submittedName>
</protein>